<dbReference type="AlphaFoldDB" id="A0A6I1MMV1"/>
<evidence type="ECO:0000256" key="5">
    <source>
        <dbReference type="SAM" id="Coils"/>
    </source>
</evidence>
<dbReference type="NCBIfam" id="NF010738">
    <property type="entry name" value="PRK14140.1"/>
    <property type="match status" value="1"/>
</dbReference>
<dbReference type="SUPFAM" id="SSF51064">
    <property type="entry name" value="Head domain of nucleotide exchange factor GrpE"/>
    <property type="match status" value="1"/>
</dbReference>
<dbReference type="GO" id="GO:0006457">
    <property type="term" value="P:protein folding"/>
    <property type="evidence" value="ECO:0007669"/>
    <property type="project" value="InterPro"/>
</dbReference>
<dbReference type="HAMAP" id="MF_01151">
    <property type="entry name" value="GrpE"/>
    <property type="match status" value="1"/>
</dbReference>
<keyword evidence="8" id="KW-1185">Reference proteome</keyword>
<accession>A0A6I1MMV1</accession>
<feature type="coiled-coil region" evidence="5">
    <location>
        <begin position="52"/>
        <end position="100"/>
    </location>
</feature>
<dbReference type="PANTHER" id="PTHR21237">
    <property type="entry name" value="GRPE PROTEIN"/>
    <property type="match status" value="1"/>
</dbReference>
<feature type="compositionally biased region" description="Basic and acidic residues" evidence="6">
    <location>
        <begin position="1"/>
        <end position="12"/>
    </location>
</feature>
<comment type="subcellular location">
    <subcellularLocation>
        <location evidence="3">Cytoplasm</location>
    </subcellularLocation>
</comment>
<gene>
    <name evidence="3 7" type="primary">grpE</name>
    <name evidence="7" type="ORF">GBZ86_00535</name>
</gene>
<feature type="region of interest" description="Disordered" evidence="6">
    <location>
        <begin position="1"/>
        <end position="43"/>
    </location>
</feature>
<dbReference type="GO" id="GO:0042803">
    <property type="term" value="F:protein homodimerization activity"/>
    <property type="evidence" value="ECO:0007669"/>
    <property type="project" value="InterPro"/>
</dbReference>
<dbReference type="GO" id="GO:0005737">
    <property type="term" value="C:cytoplasm"/>
    <property type="evidence" value="ECO:0007669"/>
    <property type="project" value="UniProtKB-SubCell"/>
</dbReference>
<comment type="caution">
    <text evidence="7">The sequence shown here is derived from an EMBL/GenBank/DDBJ whole genome shotgun (WGS) entry which is preliminary data.</text>
</comment>
<evidence type="ECO:0000313" key="7">
    <source>
        <dbReference type="EMBL" id="MPQ42251.1"/>
    </source>
</evidence>
<dbReference type="GO" id="GO:0051087">
    <property type="term" value="F:protein-folding chaperone binding"/>
    <property type="evidence" value="ECO:0007669"/>
    <property type="project" value="InterPro"/>
</dbReference>
<dbReference type="Pfam" id="PF01025">
    <property type="entry name" value="GrpE"/>
    <property type="match status" value="1"/>
</dbReference>
<dbReference type="Gene3D" id="2.30.22.10">
    <property type="entry name" value="Head domain of nucleotide exchange factor GrpE"/>
    <property type="match status" value="1"/>
</dbReference>
<evidence type="ECO:0000256" key="3">
    <source>
        <dbReference type="HAMAP-Rule" id="MF_01151"/>
    </source>
</evidence>
<dbReference type="PANTHER" id="PTHR21237:SF23">
    <property type="entry name" value="GRPE PROTEIN HOMOLOG, MITOCHONDRIAL"/>
    <property type="match status" value="1"/>
</dbReference>
<dbReference type="Gene3D" id="3.90.20.20">
    <property type="match status" value="1"/>
</dbReference>
<dbReference type="InterPro" id="IPR009012">
    <property type="entry name" value="GrpE_head"/>
</dbReference>
<dbReference type="PRINTS" id="PR00773">
    <property type="entry name" value="GRPEPROTEIN"/>
</dbReference>
<evidence type="ECO:0000256" key="2">
    <source>
        <dbReference type="ARBA" id="ARBA00023186"/>
    </source>
</evidence>
<dbReference type="GO" id="GO:0000774">
    <property type="term" value="F:adenyl-nucleotide exchange factor activity"/>
    <property type="evidence" value="ECO:0007669"/>
    <property type="project" value="InterPro"/>
</dbReference>
<keyword evidence="3" id="KW-0346">Stress response</keyword>
<evidence type="ECO:0000256" key="6">
    <source>
        <dbReference type="SAM" id="MobiDB-lite"/>
    </source>
</evidence>
<comment type="subunit">
    <text evidence="3">Homodimer.</text>
</comment>
<name>A0A6I1MMV1_9CLOT</name>
<evidence type="ECO:0000256" key="1">
    <source>
        <dbReference type="ARBA" id="ARBA00009054"/>
    </source>
</evidence>
<dbReference type="CDD" id="cd00446">
    <property type="entry name" value="GrpE"/>
    <property type="match status" value="1"/>
</dbReference>
<keyword evidence="3" id="KW-0963">Cytoplasm</keyword>
<reference evidence="7 8" key="1">
    <citation type="submission" date="2019-10" db="EMBL/GenBank/DDBJ databases">
        <title>The Genome Sequence of Clostridium tarantellae Isolated from Fish Brain.</title>
        <authorList>
            <person name="Bano L."/>
            <person name="Kiel M."/>
            <person name="Sales G."/>
            <person name="Doxey A.C."/>
            <person name="Mansfield M.J."/>
            <person name="Schiavone M."/>
            <person name="Rossetto O."/>
            <person name="Pirazzini M."/>
            <person name="Dobrindt U."/>
            <person name="Montecucco C."/>
        </authorList>
    </citation>
    <scope>NUCLEOTIDE SEQUENCE [LARGE SCALE GENOMIC DNA]</scope>
    <source>
        <strain evidence="7 8">DSM 3997</strain>
    </source>
</reference>
<comment type="function">
    <text evidence="3">Participates actively in the response to hyperosmotic and heat shock by preventing the aggregation of stress-denatured proteins, in association with DnaK and GrpE. It is the nucleotide exchange factor for DnaK and may function as a thermosensor. Unfolded proteins bind initially to DnaJ; upon interaction with the DnaJ-bound protein, DnaK hydrolyzes its bound ATP, resulting in the formation of a stable complex. GrpE releases ADP from DnaK; ATP binding to DnaK triggers the release of the substrate protein, thus completing the reaction cycle. Several rounds of ATP-dependent interactions between DnaJ, DnaK and GrpE are required for fully efficient folding.</text>
</comment>
<dbReference type="GO" id="GO:0051082">
    <property type="term" value="F:unfolded protein binding"/>
    <property type="evidence" value="ECO:0007669"/>
    <property type="project" value="TreeGrafter"/>
</dbReference>
<dbReference type="NCBIfam" id="NF010757">
    <property type="entry name" value="PRK14160.1"/>
    <property type="match status" value="1"/>
</dbReference>
<dbReference type="SUPFAM" id="SSF58014">
    <property type="entry name" value="Coiled-coil domain of nucleotide exchange factor GrpE"/>
    <property type="match status" value="1"/>
</dbReference>
<keyword evidence="5" id="KW-0175">Coiled coil</keyword>
<proteinExistence type="inferred from homology"/>
<organism evidence="7 8">
    <name type="scientific">Clostridium tarantellae</name>
    <dbReference type="NCBI Taxonomy" id="39493"/>
    <lineage>
        <taxon>Bacteria</taxon>
        <taxon>Bacillati</taxon>
        <taxon>Bacillota</taxon>
        <taxon>Clostridia</taxon>
        <taxon>Eubacteriales</taxon>
        <taxon>Clostridiaceae</taxon>
        <taxon>Clostridium</taxon>
    </lineage>
</organism>
<dbReference type="Proteomes" id="UP000430345">
    <property type="component" value="Unassembled WGS sequence"/>
</dbReference>
<dbReference type="InterPro" id="IPR000740">
    <property type="entry name" value="GrpE"/>
</dbReference>
<sequence length="207" mass="24121">MINDNEKDKDLNENIQENDDTVETVEENAEITSDDTDKEENQEEKVLDFEELKALKEENMLFKNKTKKLENELEALKDRLLRINAEYENYRKRTDKEKERIYTDACEDVLTKILPVLDNLERAVAVDGTVDDLKKGVEMTVRQFQNALENLQVEEIDATGQFDPNLHQPLMHAEDENYGANEIAEVFQKGYKRGDKVIRHTMVKVVN</sequence>
<evidence type="ECO:0000313" key="8">
    <source>
        <dbReference type="Proteomes" id="UP000430345"/>
    </source>
</evidence>
<dbReference type="EMBL" id="WHJC01000002">
    <property type="protein sequence ID" value="MPQ42251.1"/>
    <property type="molecule type" value="Genomic_DNA"/>
</dbReference>
<feature type="compositionally biased region" description="Acidic residues" evidence="6">
    <location>
        <begin position="16"/>
        <end position="42"/>
    </location>
</feature>
<protein>
    <recommendedName>
        <fullName evidence="3">Protein GrpE</fullName>
    </recommendedName>
    <alternativeName>
        <fullName evidence="3">HSP-70 cofactor</fullName>
    </alternativeName>
</protein>
<keyword evidence="2 3" id="KW-0143">Chaperone</keyword>
<evidence type="ECO:0000256" key="4">
    <source>
        <dbReference type="RuleBase" id="RU004478"/>
    </source>
</evidence>
<dbReference type="InterPro" id="IPR013805">
    <property type="entry name" value="GrpE_CC"/>
</dbReference>
<dbReference type="RefSeq" id="WP_327443382.1">
    <property type="nucleotide sequence ID" value="NZ_WHJC01000002.1"/>
</dbReference>
<comment type="similarity">
    <text evidence="1 3 4">Belongs to the GrpE family.</text>
</comment>